<sequence>MIFIGFLLGLGFVLIMGFLYEFFNNYQKLKGKTDGLESLVLRLEYKLDCVINECNKRGFDLEEDIYYDDDD</sequence>
<feature type="transmembrane region" description="Helical" evidence="1">
    <location>
        <begin position="6"/>
        <end position="23"/>
    </location>
</feature>
<dbReference type="EMBL" id="AP023297">
    <property type="protein sequence ID" value="BCH96463.1"/>
    <property type="molecule type" value="Genomic_DNA"/>
</dbReference>
<protein>
    <submittedName>
        <fullName evidence="2">Uncharacterized protein</fullName>
    </submittedName>
</protein>
<accession>A0A8D5CEE8</accession>
<keyword evidence="2" id="KW-0614">Plasmid</keyword>
<evidence type="ECO:0000313" key="2">
    <source>
        <dbReference type="EMBL" id="BCH96463.1"/>
    </source>
</evidence>
<proteinExistence type="predicted"/>
<reference evidence="2" key="1">
    <citation type="submission" date="2020-07" db="EMBL/GenBank/DDBJ databases">
        <title>complete genome sequences of Salmonella enterica subsp. enterica serovar 4,[5],12:i:- str. L-4261.</title>
        <authorList>
            <person name="Sekizuka T."/>
            <person name="Arai N."/>
            <person name="Akiba M."/>
            <person name="Kuroda M."/>
        </authorList>
    </citation>
    <scope>NUCLEOTIDE SEQUENCE</scope>
    <source>
        <plasmid evidence="2">pSAL4261-3</plasmid>
    </source>
</reference>
<keyword evidence="1" id="KW-0812">Transmembrane</keyword>
<keyword evidence="1" id="KW-1133">Transmembrane helix</keyword>
<organism evidence="2">
    <name type="scientific">Salmonella enterica subsp. enterica serovar 4,[5],12:i:-</name>
    <dbReference type="NCBI Taxonomy" id="440524"/>
    <lineage>
        <taxon>Bacteria</taxon>
        <taxon>Pseudomonadati</taxon>
        <taxon>Pseudomonadota</taxon>
        <taxon>Gammaproteobacteria</taxon>
        <taxon>Enterobacterales</taxon>
        <taxon>Enterobacteriaceae</taxon>
        <taxon>Salmonella</taxon>
    </lineage>
</organism>
<geneLocation type="plasmid" evidence="2">
    <name>pSAL4261-3</name>
</geneLocation>
<gene>
    <name evidence="2" type="ORF">SEL4261_P3050</name>
</gene>
<keyword evidence="1" id="KW-0472">Membrane</keyword>
<evidence type="ECO:0000256" key="1">
    <source>
        <dbReference type="SAM" id="Phobius"/>
    </source>
</evidence>
<name>A0A8D5CEE8_SALET</name>
<dbReference type="AlphaFoldDB" id="A0A8D5CEE8"/>